<dbReference type="Proteomes" id="UP000315439">
    <property type="component" value="Unassembled WGS sequence"/>
</dbReference>
<accession>A0A545UBR9</accession>
<dbReference type="RefSeq" id="WP_142894307.1">
    <property type="nucleotide sequence ID" value="NZ_ML660165.1"/>
</dbReference>
<evidence type="ECO:0000313" key="1">
    <source>
        <dbReference type="EMBL" id="TQV86873.1"/>
    </source>
</evidence>
<proteinExistence type="predicted"/>
<reference evidence="1 2" key="1">
    <citation type="submission" date="2019-07" db="EMBL/GenBank/DDBJ databases">
        <title>Draft genome for Aliikangiella sp. M105.</title>
        <authorList>
            <person name="Wang G."/>
        </authorList>
    </citation>
    <scope>NUCLEOTIDE SEQUENCE [LARGE SCALE GENOMIC DNA]</scope>
    <source>
        <strain evidence="1 2">M105</strain>
    </source>
</reference>
<dbReference type="EMBL" id="VIKS01000009">
    <property type="protein sequence ID" value="TQV86873.1"/>
    <property type="molecule type" value="Genomic_DNA"/>
</dbReference>
<gene>
    <name evidence="1" type="ORF">FLL46_13735</name>
</gene>
<organism evidence="1 2">
    <name type="scientific">Aliikangiella coralliicola</name>
    <dbReference type="NCBI Taxonomy" id="2592383"/>
    <lineage>
        <taxon>Bacteria</taxon>
        <taxon>Pseudomonadati</taxon>
        <taxon>Pseudomonadota</taxon>
        <taxon>Gammaproteobacteria</taxon>
        <taxon>Oceanospirillales</taxon>
        <taxon>Pleioneaceae</taxon>
        <taxon>Aliikangiella</taxon>
    </lineage>
</organism>
<keyword evidence="2" id="KW-1185">Reference proteome</keyword>
<comment type="caution">
    <text evidence="1">The sequence shown here is derived from an EMBL/GenBank/DDBJ whole genome shotgun (WGS) entry which is preliminary data.</text>
</comment>
<evidence type="ECO:0008006" key="3">
    <source>
        <dbReference type="Google" id="ProtNLM"/>
    </source>
</evidence>
<dbReference type="OrthoDB" id="8902597at2"/>
<protein>
    <recommendedName>
        <fullName evidence="3">DUF1579 domain-containing protein</fullName>
    </recommendedName>
</protein>
<name>A0A545UBR9_9GAMM</name>
<sequence>MMTSTNKRKANHNAIQLSRRFIWLIGLFFVNQIYAATPKPCTTDEYRQFDFWIGEWEVKNASGKTVGHNKIFPVMNGCALSENWTSARGNSGVSYNFYDQAEKKWHQTWVDQNGGVLYLDGSLDNNKMVLKGYRPDKEGKQVLHKISWTPMKDGRVKQHWQSSTDEGKAWTEVFVGFYSKK</sequence>
<evidence type="ECO:0000313" key="2">
    <source>
        <dbReference type="Proteomes" id="UP000315439"/>
    </source>
</evidence>
<dbReference type="AlphaFoldDB" id="A0A545UBR9"/>